<dbReference type="PROSITE" id="PS00463">
    <property type="entry name" value="ZN2_CY6_FUNGAL_1"/>
    <property type="match status" value="1"/>
</dbReference>
<keyword evidence="7" id="KW-0539">Nucleus</keyword>
<evidence type="ECO:0000256" key="6">
    <source>
        <dbReference type="ARBA" id="ARBA00023163"/>
    </source>
</evidence>
<dbReference type="AlphaFoldDB" id="A0A9P8TIG6"/>
<dbReference type="CDD" id="cd00067">
    <property type="entry name" value="GAL4"/>
    <property type="match status" value="1"/>
</dbReference>
<evidence type="ECO:0000259" key="9">
    <source>
        <dbReference type="PROSITE" id="PS50048"/>
    </source>
</evidence>
<dbReference type="GO" id="GO:0005634">
    <property type="term" value="C:nucleus"/>
    <property type="evidence" value="ECO:0007669"/>
    <property type="project" value="UniProtKB-SubCell"/>
</dbReference>
<feature type="compositionally biased region" description="Acidic residues" evidence="8">
    <location>
        <begin position="121"/>
        <end position="130"/>
    </location>
</feature>
<evidence type="ECO:0000256" key="7">
    <source>
        <dbReference type="ARBA" id="ARBA00023242"/>
    </source>
</evidence>
<comment type="caution">
    <text evidence="10">The sequence shown here is derived from an EMBL/GenBank/DDBJ whole genome shotgun (WGS) entry which is preliminary data.</text>
</comment>
<dbReference type="EMBL" id="JAEUBF010000039">
    <property type="protein sequence ID" value="KAH3680778.1"/>
    <property type="molecule type" value="Genomic_DNA"/>
</dbReference>
<keyword evidence="2" id="KW-0479">Metal-binding</keyword>
<dbReference type="Pfam" id="PF04082">
    <property type="entry name" value="Fungal_trans"/>
    <property type="match status" value="1"/>
</dbReference>
<feature type="compositionally biased region" description="Polar residues" evidence="8">
    <location>
        <begin position="132"/>
        <end position="151"/>
    </location>
</feature>
<dbReference type="SUPFAM" id="SSF57701">
    <property type="entry name" value="Zn2/Cys6 DNA-binding domain"/>
    <property type="match status" value="1"/>
</dbReference>
<dbReference type="PANTHER" id="PTHR46910:SF37">
    <property type="entry name" value="ZN(II)2CYS6 TRANSCRIPTION FACTOR (EUROFUNG)"/>
    <property type="match status" value="1"/>
</dbReference>
<evidence type="ECO:0000256" key="1">
    <source>
        <dbReference type="ARBA" id="ARBA00004123"/>
    </source>
</evidence>
<dbReference type="GO" id="GO:0045944">
    <property type="term" value="P:positive regulation of transcription by RNA polymerase II"/>
    <property type="evidence" value="ECO:0007669"/>
    <property type="project" value="UniProtKB-ARBA"/>
</dbReference>
<evidence type="ECO:0000313" key="11">
    <source>
        <dbReference type="Proteomes" id="UP000769528"/>
    </source>
</evidence>
<keyword evidence="5" id="KW-0238">DNA-binding</keyword>
<dbReference type="GO" id="GO:0003677">
    <property type="term" value="F:DNA binding"/>
    <property type="evidence" value="ECO:0007669"/>
    <property type="project" value="UniProtKB-KW"/>
</dbReference>
<feature type="domain" description="Zn(2)-C6 fungal-type" evidence="9">
    <location>
        <begin position="23"/>
        <end position="52"/>
    </location>
</feature>
<evidence type="ECO:0000256" key="8">
    <source>
        <dbReference type="SAM" id="MobiDB-lite"/>
    </source>
</evidence>
<feature type="compositionally biased region" description="Polar residues" evidence="8">
    <location>
        <begin position="740"/>
        <end position="754"/>
    </location>
</feature>
<dbReference type="CDD" id="cd12148">
    <property type="entry name" value="fungal_TF_MHR"/>
    <property type="match status" value="1"/>
</dbReference>
<keyword evidence="3" id="KW-0862">Zinc</keyword>
<feature type="region of interest" description="Disordered" evidence="8">
    <location>
        <begin position="112"/>
        <end position="155"/>
    </location>
</feature>
<dbReference type="InterPro" id="IPR001138">
    <property type="entry name" value="Zn2Cys6_DnaBD"/>
</dbReference>
<dbReference type="Pfam" id="PF00172">
    <property type="entry name" value="Zn_clus"/>
    <property type="match status" value="1"/>
</dbReference>
<reference evidence="10" key="1">
    <citation type="journal article" date="2021" name="Open Biol.">
        <title>Shared evolutionary footprints suggest mitochondrial oxidative damage underlies multiple complex I losses in fungi.</title>
        <authorList>
            <person name="Schikora-Tamarit M.A."/>
            <person name="Marcet-Houben M."/>
            <person name="Nosek J."/>
            <person name="Gabaldon T."/>
        </authorList>
    </citation>
    <scope>NUCLEOTIDE SEQUENCE</scope>
    <source>
        <strain evidence="10">CBS6341</strain>
    </source>
</reference>
<comment type="subcellular location">
    <subcellularLocation>
        <location evidence="1">Nucleus</location>
    </subcellularLocation>
</comment>
<dbReference type="InterPro" id="IPR036864">
    <property type="entry name" value="Zn2-C6_fun-type_DNA-bd_sf"/>
</dbReference>
<dbReference type="GO" id="GO:0000981">
    <property type="term" value="F:DNA-binding transcription factor activity, RNA polymerase II-specific"/>
    <property type="evidence" value="ECO:0007669"/>
    <property type="project" value="InterPro"/>
</dbReference>
<dbReference type="InterPro" id="IPR007219">
    <property type="entry name" value="XnlR_reg_dom"/>
</dbReference>
<accession>A0A9P8TIG6</accession>
<organism evidence="10 11">
    <name type="scientific">Wickerhamomyces mucosus</name>
    <dbReference type="NCBI Taxonomy" id="1378264"/>
    <lineage>
        <taxon>Eukaryota</taxon>
        <taxon>Fungi</taxon>
        <taxon>Dikarya</taxon>
        <taxon>Ascomycota</taxon>
        <taxon>Saccharomycotina</taxon>
        <taxon>Saccharomycetes</taxon>
        <taxon>Phaffomycetales</taxon>
        <taxon>Wickerhamomycetaceae</taxon>
        <taxon>Wickerhamomyces</taxon>
    </lineage>
</organism>
<dbReference type="PANTHER" id="PTHR46910">
    <property type="entry name" value="TRANSCRIPTION FACTOR PDR1"/>
    <property type="match status" value="1"/>
</dbReference>
<feature type="region of interest" description="Disordered" evidence="8">
    <location>
        <begin position="714"/>
        <end position="754"/>
    </location>
</feature>
<evidence type="ECO:0000313" key="10">
    <source>
        <dbReference type="EMBL" id="KAH3680778.1"/>
    </source>
</evidence>
<dbReference type="GO" id="GO:0008270">
    <property type="term" value="F:zinc ion binding"/>
    <property type="evidence" value="ECO:0007669"/>
    <property type="project" value="InterPro"/>
</dbReference>
<dbReference type="PROSITE" id="PS50048">
    <property type="entry name" value="ZN2_CY6_FUNGAL_2"/>
    <property type="match status" value="1"/>
</dbReference>
<dbReference type="OrthoDB" id="2123952at2759"/>
<evidence type="ECO:0000256" key="2">
    <source>
        <dbReference type="ARBA" id="ARBA00022723"/>
    </source>
</evidence>
<dbReference type="Proteomes" id="UP000769528">
    <property type="component" value="Unassembled WGS sequence"/>
</dbReference>
<keyword evidence="6" id="KW-0804">Transcription</keyword>
<dbReference type="GO" id="GO:0006351">
    <property type="term" value="P:DNA-templated transcription"/>
    <property type="evidence" value="ECO:0007669"/>
    <property type="project" value="InterPro"/>
</dbReference>
<dbReference type="SMART" id="SM00906">
    <property type="entry name" value="Fungal_trans"/>
    <property type="match status" value="1"/>
</dbReference>
<dbReference type="SMART" id="SM00066">
    <property type="entry name" value="GAL4"/>
    <property type="match status" value="1"/>
</dbReference>
<dbReference type="Gene3D" id="4.10.240.10">
    <property type="entry name" value="Zn(2)-C6 fungal-type DNA-binding domain"/>
    <property type="match status" value="1"/>
</dbReference>
<evidence type="ECO:0000256" key="5">
    <source>
        <dbReference type="ARBA" id="ARBA00023125"/>
    </source>
</evidence>
<keyword evidence="4" id="KW-0805">Transcription regulation</keyword>
<name>A0A9P8TIG6_9ASCO</name>
<protein>
    <recommendedName>
        <fullName evidence="9">Zn(2)-C6 fungal-type domain-containing protein</fullName>
    </recommendedName>
</protein>
<keyword evidence="11" id="KW-1185">Reference proteome</keyword>
<gene>
    <name evidence="10" type="ORF">WICMUC_000129</name>
</gene>
<evidence type="ECO:0000256" key="3">
    <source>
        <dbReference type="ARBA" id="ARBA00022833"/>
    </source>
</evidence>
<evidence type="ECO:0000256" key="4">
    <source>
        <dbReference type="ARBA" id="ARBA00023015"/>
    </source>
</evidence>
<sequence>MTEINSQSRGDYSNILKKRIQKACDSCRARKLKCDGGNPCQRCSKSSISCDYTHVEKKRKVHVPRESKGTVIKNLDERMSKLENLMTTLVNKLDPDSLAKLLTASNSIISPSDETVSRLEEDFEEDECDQDSNSQSTNDKTSSIVSPSPNAYAQCASEKSPASSKYFGSQSSLSILSANGLIWLAQKANDPSMLSQFKNLYVRTSKIHLYHISKWVEPISKSELKAIPPREIVQPYVDSFFNDFCQSMFIISEEEADSILETYYRDPSKLTNSESLMLNIILAIGVLYKMDSKSKSDFRELQELQETHLKNAIFYYHKLTIMSEGLNTIQAILLLILYSEFAAAPQHNYMLISTAVRYAQELGLHREESCIGIPEEEAFKRRRLWFHVYLFDKDCCLRSGKPPIIHDSDVSSLPFSTANLNISEQDFAILNNPNFDIHSSSKLRSLTLNGFPKMNDITKVVVCSSYCQFLGLVSKAYVELFSANALKDCSFEIIMEKIDSLNKEHENIILSLPFSIRPGSSNVNWELFPKDVQQDITFLHLHCYLHTMIINRMSFKRAWSNEDIISTNKERLSESIQNLQKQFMDKCLDASRSMLQIFTRMNPFENKFFNQTSFLFLSAFFTLFTGSLEYPNTVNLRNDIMLMKVATETFFDKLSLFSPRFSDRDIYNTISYFLRFFLRIAMKIYNNTQNDSFDISPLDHELSLYERVFRFSSSRDDSHENDQPSVQNKVPYDPVRHSIADSSPNNTSAKYTKSPAVSSLADSIGSIRSPNVMNYGSAESFPTISGPIPSPNTLNFVNQSGLGYNQQSMFEADFLNDLQMNSNSQSLPMMMNNDKNTANNNNNLLQNIFSIPNFYLNIDDFNTNLTQISQQNTGINGQQTASNNLANQQFGL</sequence>
<reference evidence="10" key="2">
    <citation type="submission" date="2021-01" db="EMBL/GenBank/DDBJ databases">
        <authorList>
            <person name="Schikora-Tamarit M.A."/>
        </authorList>
    </citation>
    <scope>NUCLEOTIDE SEQUENCE</scope>
    <source>
        <strain evidence="10">CBS6341</strain>
    </source>
</reference>
<dbReference type="InterPro" id="IPR050987">
    <property type="entry name" value="AtrR-like"/>
</dbReference>
<proteinExistence type="predicted"/>